<dbReference type="EMBL" id="AOJD01000077">
    <property type="protein sequence ID" value="ELZ33156.1"/>
    <property type="molecule type" value="Genomic_DNA"/>
</dbReference>
<sequence length="195" mass="22274">MMSSMTNDDATRIVIDKLGGQPGETLTPDRIESIQTAMHEGLGRFINNTSYFVLGSYGEEERPRLEAVRDQLASDAIVSNSDDGVDAFLMDDILDVSEFFTSKFKLLISYADHIVGVYEHSQGGHAWEAGYIDQPIYRDRTRVFYRTYETEEVQYAAYDGMFAHYLLSMERVDRAYSWTTPEDLRDCVKNAYVPD</sequence>
<proteinExistence type="predicted"/>
<keyword evidence="2" id="KW-1185">Reference proteome</keyword>
<dbReference type="InterPro" id="IPR058483">
    <property type="entry name" value="DUF8170"/>
</dbReference>
<evidence type="ECO:0000313" key="2">
    <source>
        <dbReference type="Proteomes" id="UP000011523"/>
    </source>
</evidence>
<dbReference type="AlphaFoldDB" id="M0DCF9"/>
<name>M0DCF9_9EURY</name>
<reference evidence="1 2" key="1">
    <citation type="journal article" date="2014" name="PLoS Genet.">
        <title>Phylogenetically driven sequencing of extremely halophilic archaea reveals strategies for static and dynamic osmo-response.</title>
        <authorList>
            <person name="Becker E.A."/>
            <person name="Seitzer P.M."/>
            <person name="Tritt A."/>
            <person name="Larsen D."/>
            <person name="Krusor M."/>
            <person name="Yao A.I."/>
            <person name="Wu D."/>
            <person name="Madern D."/>
            <person name="Eisen J.A."/>
            <person name="Darling A.E."/>
            <person name="Facciotti M.T."/>
        </authorList>
    </citation>
    <scope>NUCLEOTIDE SEQUENCE [LARGE SCALE GENOMIC DNA]</scope>
    <source>
        <strain evidence="1 2">DSM 14210</strain>
    </source>
</reference>
<accession>M0DCF9</accession>
<dbReference type="Pfam" id="PF26508">
    <property type="entry name" value="DUF8170"/>
    <property type="match status" value="1"/>
</dbReference>
<dbReference type="Proteomes" id="UP000011523">
    <property type="component" value="Unassembled WGS sequence"/>
</dbReference>
<gene>
    <name evidence="1" type="ORF">C472_14627</name>
</gene>
<evidence type="ECO:0000313" key="1">
    <source>
        <dbReference type="EMBL" id="ELZ33156.1"/>
    </source>
</evidence>
<protein>
    <submittedName>
        <fullName evidence="1">Uncharacterized protein</fullName>
    </submittedName>
</protein>
<comment type="caution">
    <text evidence="1">The sequence shown here is derived from an EMBL/GenBank/DDBJ whole genome shotgun (WGS) entry which is preliminary data.</text>
</comment>
<organism evidence="1 2">
    <name type="scientific">Halorubrum tebenquichense DSM 14210</name>
    <dbReference type="NCBI Taxonomy" id="1227485"/>
    <lineage>
        <taxon>Archaea</taxon>
        <taxon>Methanobacteriati</taxon>
        <taxon>Methanobacteriota</taxon>
        <taxon>Stenosarchaea group</taxon>
        <taxon>Halobacteria</taxon>
        <taxon>Halobacteriales</taxon>
        <taxon>Haloferacaceae</taxon>
        <taxon>Halorubrum</taxon>
    </lineage>
</organism>